<organism evidence="2 3">
    <name type="scientific">Atopomonas hussainii</name>
    <dbReference type="NCBI Taxonomy" id="1429083"/>
    <lineage>
        <taxon>Bacteria</taxon>
        <taxon>Pseudomonadati</taxon>
        <taxon>Pseudomonadota</taxon>
        <taxon>Gammaproteobacteria</taxon>
        <taxon>Pseudomonadales</taxon>
        <taxon>Pseudomonadaceae</taxon>
        <taxon>Atopomonas</taxon>
    </lineage>
</organism>
<feature type="signal peptide" evidence="1">
    <location>
        <begin position="1"/>
        <end position="23"/>
    </location>
</feature>
<proteinExistence type="predicted"/>
<feature type="chain" id="PRO_5010343781" description="Lipoprotein" evidence="1">
    <location>
        <begin position="24"/>
        <end position="177"/>
    </location>
</feature>
<accession>A0A1H7NVE4</accession>
<dbReference type="Proteomes" id="UP000185766">
    <property type="component" value="Unassembled WGS sequence"/>
</dbReference>
<dbReference type="EMBL" id="FOAS01000010">
    <property type="protein sequence ID" value="SEL27523.1"/>
    <property type="molecule type" value="Genomic_DNA"/>
</dbReference>
<dbReference type="RefSeq" id="WP_074868310.1">
    <property type="nucleotide sequence ID" value="NZ_FOAS01000010.1"/>
</dbReference>
<evidence type="ECO:0000313" key="3">
    <source>
        <dbReference type="Proteomes" id="UP000185766"/>
    </source>
</evidence>
<dbReference type="AlphaFoldDB" id="A0A1H7NVE4"/>
<protein>
    <recommendedName>
        <fullName evidence="4">Lipoprotein</fullName>
    </recommendedName>
</protein>
<name>A0A1H7NVE4_9GAMM</name>
<evidence type="ECO:0000256" key="1">
    <source>
        <dbReference type="SAM" id="SignalP"/>
    </source>
</evidence>
<evidence type="ECO:0000313" key="2">
    <source>
        <dbReference type="EMBL" id="SEL27523.1"/>
    </source>
</evidence>
<reference evidence="2 3" key="1">
    <citation type="submission" date="2016-10" db="EMBL/GenBank/DDBJ databases">
        <authorList>
            <person name="de Groot N.N."/>
        </authorList>
    </citation>
    <scope>NUCLEOTIDE SEQUENCE [LARGE SCALE GENOMIC DNA]</scope>
    <source>
        <strain evidence="2 3">JCM 19513</strain>
    </source>
</reference>
<gene>
    <name evidence="2" type="ORF">SAMN05216214_11031</name>
</gene>
<keyword evidence="3" id="KW-1185">Reference proteome</keyword>
<sequence>MPMGSINFYLVALALCVSSVGCASQQAVPETETTYPSAKVRIEYSNQDGCSFSYSPVNFCDEKHINAVSTAIAESMPNFNNNYILLTISERPEYHQKSVVAIDPSTGFFYPIPIDAYSGTPSDTDPEGKDGKISFGLDSNEVCIDGDILVYRAITTGNFCFYFQDGKFIGHPTAYMN</sequence>
<evidence type="ECO:0008006" key="4">
    <source>
        <dbReference type="Google" id="ProtNLM"/>
    </source>
</evidence>
<keyword evidence="1" id="KW-0732">Signal</keyword>